<name>A0ACB8ZGE6_9ASTR</name>
<reference evidence="2" key="1">
    <citation type="journal article" date="2022" name="Mol. Ecol. Resour.">
        <title>The genomes of chicory, endive, great burdock and yacon provide insights into Asteraceae palaeo-polyploidization history and plant inulin production.</title>
        <authorList>
            <person name="Fan W."/>
            <person name="Wang S."/>
            <person name="Wang H."/>
            <person name="Wang A."/>
            <person name="Jiang F."/>
            <person name="Liu H."/>
            <person name="Zhao H."/>
            <person name="Xu D."/>
            <person name="Zhang Y."/>
        </authorList>
    </citation>
    <scope>NUCLEOTIDE SEQUENCE [LARGE SCALE GENOMIC DNA]</scope>
    <source>
        <strain evidence="2">cv. Yunnan</strain>
    </source>
</reference>
<keyword evidence="2" id="KW-1185">Reference proteome</keyword>
<reference evidence="1 2" key="2">
    <citation type="journal article" date="2022" name="Mol. Ecol. Resour.">
        <title>The genomes of chicory, endive, great burdock and yacon provide insights into Asteraceae paleo-polyploidization history and plant inulin production.</title>
        <authorList>
            <person name="Fan W."/>
            <person name="Wang S."/>
            <person name="Wang H."/>
            <person name="Wang A."/>
            <person name="Jiang F."/>
            <person name="Liu H."/>
            <person name="Zhao H."/>
            <person name="Xu D."/>
            <person name="Zhang Y."/>
        </authorList>
    </citation>
    <scope>NUCLEOTIDE SEQUENCE [LARGE SCALE GENOMIC DNA]</scope>
    <source>
        <strain evidence="2">cv. Yunnan</strain>
        <tissue evidence="1">Leaves</tissue>
    </source>
</reference>
<organism evidence="1 2">
    <name type="scientific">Smallanthus sonchifolius</name>
    <dbReference type="NCBI Taxonomy" id="185202"/>
    <lineage>
        <taxon>Eukaryota</taxon>
        <taxon>Viridiplantae</taxon>
        <taxon>Streptophyta</taxon>
        <taxon>Embryophyta</taxon>
        <taxon>Tracheophyta</taxon>
        <taxon>Spermatophyta</taxon>
        <taxon>Magnoliopsida</taxon>
        <taxon>eudicotyledons</taxon>
        <taxon>Gunneridae</taxon>
        <taxon>Pentapetalae</taxon>
        <taxon>asterids</taxon>
        <taxon>campanulids</taxon>
        <taxon>Asterales</taxon>
        <taxon>Asteraceae</taxon>
        <taxon>Asteroideae</taxon>
        <taxon>Heliantheae alliance</taxon>
        <taxon>Millerieae</taxon>
        <taxon>Smallanthus</taxon>
    </lineage>
</organism>
<evidence type="ECO:0000313" key="1">
    <source>
        <dbReference type="EMBL" id="KAI3695185.1"/>
    </source>
</evidence>
<protein>
    <submittedName>
        <fullName evidence="1">Uncharacterized protein</fullName>
    </submittedName>
</protein>
<accession>A0ACB8ZGE6</accession>
<dbReference type="Proteomes" id="UP001056120">
    <property type="component" value="Linkage Group LG26"/>
</dbReference>
<comment type="caution">
    <text evidence="1">The sequence shown here is derived from an EMBL/GenBank/DDBJ whole genome shotgun (WGS) entry which is preliminary data.</text>
</comment>
<gene>
    <name evidence="1" type="ORF">L1987_78174</name>
</gene>
<dbReference type="EMBL" id="CM042043">
    <property type="protein sequence ID" value="KAI3695185.1"/>
    <property type="molecule type" value="Genomic_DNA"/>
</dbReference>
<evidence type="ECO:0000313" key="2">
    <source>
        <dbReference type="Proteomes" id="UP001056120"/>
    </source>
</evidence>
<proteinExistence type="predicted"/>
<sequence>MEDQDTSESSGGIHVARYKLMSPAKLPISRSPCITIPPGLSPTSFLESPVLLTNIKVEPSPTTGSFFKSQPINSVDLSLTANSSFFEFKPHTSISSAGLQVSTSKEVNQVK</sequence>